<feature type="signal peptide" evidence="4">
    <location>
        <begin position="1"/>
        <end position="24"/>
    </location>
</feature>
<dbReference type="GO" id="GO:0046872">
    <property type="term" value="F:metal ion binding"/>
    <property type="evidence" value="ECO:0007669"/>
    <property type="project" value="InterPro"/>
</dbReference>
<dbReference type="InterPro" id="IPR040255">
    <property type="entry name" value="Non-specific_endonuclease"/>
</dbReference>
<dbReference type="STRING" id="121845.A0A1S4EH96"/>
<dbReference type="Gene3D" id="3.40.570.10">
    <property type="entry name" value="Extracellular Endonuclease, subunit A"/>
    <property type="match status" value="1"/>
</dbReference>
<gene>
    <name evidence="7" type="primary">LOC108252988</name>
</gene>
<dbReference type="GO" id="GO:0004521">
    <property type="term" value="F:RNA endonuclease activity"/>
    <property type="evidence" value="ECO:0007669"/>
    <property type="project" value="TreeGrafter"/>
</dbReference>
<evidence type="ECO:0000256" key="4">
    <source>
        <dbReference type="SAM" id="SignalP"/>
    </source>
</evidence>
<dbReference type="InterPro" id="IPR044929">
    <property type="entry name" value="DNA/RNA_non-sp_Endonuclease_sf"/>
</dbReference>
<dbReference type="GeneID" id="108252988"/>
<evidence type="ECO:0000313" key="6">
    <source>
        <dbReference type="Proteomes" id="UP000079169"/>
    </source>
</evidence>
<evidence type="ECO:0000256" key="3">
    <source>
        <dbReference type="ARBA" id="ARBA00022759"/>
    </source>
</evidence>
<keyword evidence="2" id="KW-0540">Nuclease</keyword>
<name>A0A1S4EH96_DIACI</name>
<keyword evidence="6" id="KW-1185">Reference proteome</keyword>
<accession>A0A1S4EH96</accession>
<dbReference type="GO" id="GO:0000014">
    <property type="term" value="F:single-stranded DNA endodeoxyribonuclease activity"/>
    <property type="evidence" value="ECO:0007669"/>
    <property type="project" value="TreeGrafter"/>
</dbReference>
<protein>
    <submittedName>
        <fullName evidence="7">Uncharacterized protein LOC108252988</fullName>
    </submittedName>
</protein>
<evidence type="ECO:0000259" key="5">
    <source>
        <dbReference type="SMART" id="SM00892"/>
    </source>
</evidence>
<feature type="domain" description="DNA/RNA non-specific endonuclease/pyrophosphatase/phosphodiesterase" evidence="5">
    <location>
        <begin position="163"/>
        <end position="397"/>
    </location>
</feature>
<dbReference type="GO" id="GO:0005743">
    <property type="term" value="C:mitochondrial inner membrane"/>
    <property type="evidence" value="ECO:0007669"/>
    <property type="project" value="TreeGrafter"/>
</dbReference>
<dbReference type="PANTHER" id="PTHR13966">
    <property type="entry name" value="ENDONUCLEASE RELATED"/>
    <property type="match status" value="1"/>
</dbReference>
<keyword evidence="3" id="KW-0255">Endonuclease</keyword>
<keyword evidence="4" id="KW-0732">Signal</keyword>
<comment type="similarity">
    <text evidence="1">Belongs to the DNA/RNA non-specific endonuclease family.</text>
</comment>
<proteinExistence type="inferred from homology"/>
<dbReference type="RefSeq" id="XP_017301591.2">
    <property type="nucleotide sequence ID" value="XM_017446102.2"/>
</dbReference>
<dbReference type="Pfam" id="PF01223">
    <property type="entry name" value="Endonuclease_NS"/>
    <property type="match status" value="1"/>
</dbReference>
<dbReference type="SMART" id="SM00892">
    <property type="entry name" value="Endonuclease_NS"/>
    <property type="match status" value="1"/>
</dbReference>
<reference evidence="7" key="1">
    <citation type="submission" date="2025-08" db="UniProtKB">
        <authorList>
            <consortium name="RefSeq"/>
        </authorList>
    </citation>
    <scope>IDENTIFICATION</scope>
</reference>
<dbReference type="AlphaFoldDB" id="A0A1S4EH96"/>
<evidence type="ECO:0000313" key="7">
    <source>
        <dbReference type="RefSeq" id="XP_017301591.2"/>
    </source>
</evidence>
<evidence type="ECO:0000256" key="2">
    <source>
        <dbReference type="ARBA" id="ARBA00022722"/>
    </source>
</evidence>
<dbReference type="InterPro" id="IPR044925">
    <property type="entry name" value="His-Me_finger_sf"/>
</dbReference>
<dbReference type="PaxDb" id="121845-A0A1S4EH96"/>
<dbReference type="GO" id="GO:0005634">
    <property type="term" value="C:nucleus"/>
    <property type="evidence" value="ECO:0007669"/>
    <property type="project" value="TreeGrafter"/>
</dbReference>
<dbReference type="KEGG" id="dci:108252988"/>
<dbReference type="InterPro" id="IPR001604">
    <property type="entry name" value="Endo_G_ENPP1-like_dom"/>
</dbReference>
<feature type="chain" id="PRO_5018061664" evidence="4">
    <location>
        <begin position="25"/>
        <end position="437"/>
    </location>
</feature>
<dbReference type="Proteomes" id="UP000079169">
    <property type="component" value="Unplaced"/>
</dbReference>
<dbReference type="GO" id="GO:0006309">
    <property type="term" value="P:apoptotic DNA fragmentation"/>
    <property type="evidence" value="ECO:0007669"/>
    <property type="project" value="TreeGrafter"/>
</dbReference>
<dbReference type="GO" id="GO:0003676">
    <property type="term" value="F:nucleic acid binding"/>
    <property type="evidence" value="ECO:0007669"/>
    <property type="project" value="InterPro"/>
</dbReference>
<evidence type="ECO:0000256" key="1">
    <source>
        <dbReference type="ARBA" id="ARBA00010052"/>
    </source>
</evidence>
<sequence length="437" mass="49775">MLSSTKQFSWLLSILCLWQNYVQGLEPVSLDKDCTIILSRKHLDDRAPLFLHYTPVTNSSTQFFLPDTRIELSGKRVNYLHIRNEESVMLACPGKGNQIEGLQKPVSVIACHDRKFSSQQSRIDIKELKCTGDMEVHVDKIGQCGAGGKFDSYKIGFKVDKQDETLMEACFDPATLTTLYTRHTLRGPTLKAAVQKIRVRPYKNVEKVYGNVNPEILYKKKSQRKMFASYLDNALLRKYLESNSLARTQLVPRKDFPLKAWRRALDMYINIVPQWKSIARGHWEKLEINIRRVAMERNLTLDIITGILNDAKSDNTSSRPSQPDYLDPKHKHIAIPDFLYKIVRDPASNQGIAFVSDNNPLDLSGHRVCKDVCTDHQWPSYKQSYGGVIYCCAVDEVVALVQGVPQVHVTGVLRGSQSLFQLSLEEDVLETLDEMVQ</sequence>
<organism evidence="6 7">
    <name type="scientific">Diaphorina citri</name>
    <name type="common">Asian citrus psyllid</name>
    <dbReference type="NCBI Taxonomy" id="121845"/>
    <lineage>
        <taxon>Eukaryota</taxon>
        <taxon>Metazoa</taxon>
        <taxon>Ecdysozoa</taxon>
        <taxon>Arthropoda</taxon>
        <taxon>Hexapoda</taxon>
        <taxon>Insecta</taxon>
        <taxon>Pterygota</taxon>
        <taxon>Neoptera</taxon>
        <taxon>Paraneoptera</taxon>
        <taxon>Hemiptera</taxon>
        <taxon>Sternorrhyncha</taxon>
        <taxon>Psylloidea</taxon>
        <taxon>Psyllidae</taxon>
        <taxon>Diaphorininae</taxon>
        <taxon>Diaphorina</taxon>
    </lineage>
</organism>
<dbReference type="SUPFAM" id="SSF54060">
    <property type="entry name" value="His-Me finger endonucleases"/>
    <property type="match status" value="1"/>
</dbReference>
<dbReference type="PANTHER" id="PTHR13966:SF17">
    <property type="entry name" value="ENDONUCLEASE-RELATED"/>
    <property type="match status" value="1"/>
</dbReference>
<keyword evidence="3" id="KW-0378">Hydrolase</keyword>